<dbReference type="GO" id="GO:0006508">
    <property type="term" value="P:proteolysis"/>
    <property type="evidence" value="ECO:0007669"/>
    <property type="project" value="UniProtKB-KW"/>
</dbReference>
<dbReference type="SUPFAM" id="SSF51445">
    <property type="entry name" value="(Trans)glycosidases"/>
    <property type="match status" value="1"/>
</dbReference>
<dbReference type="SUPFAM" id="SSF49373">
    <property type="entry name" value="Invasin/intimin cell-adhesion fragments"/>
    <property type="match status" value="1"/>
</dbReference>
<accession>A0A7W5DSH6</accession>
<dbReference type="InterPro" id="IPR001764">
    <property type="entry name" value="Glyco_hydro_3_N"/>
</dbReference>
<sequence length="927" mass="100935">MKKHFFIYVSIIGLMIITFYPSVYAQKTKTNSTSQVSKSTLPLYLNTSYSFRERAADLVSRMTLGEEVLQLHTNYAPAIPRLGVSQYYYWSEGQHGINAMFGNIHHGNSKKEEAYGSPHATSFPVNFATAMSWDPKLIYREAEAISDEARGFVDKSLFNVGQNNLGDSKDNYGNLIYWAPTINMDRDPRWGRTDEAFGEDTYLASRMAAAFVDGFQGQTINGESKTGYLKAAATAKHYALNDIENNRTGISSDVNDEAIRDYYTATFRYLIEKAHVAGLMTSYNAINGTPAVANTYTVNELAQRTFGFDGYITSDCGAIGTTYNTFPFGHDWAAPGWMTDHQGGGKSIWTNTKSGRVVSGISGGLAYALRAGTDLNCTGYENTLPNIEEAIKAGVLSKGVVDIALTNVFTIRMKTGEFDPSGKVPYTKITKSVIQSPDHQKLAEEVAENTLVLLKNDTVPGMHKCLLPMNASKLNKVVIVGNLANEVTLGGYSGDPSLKVSAVQGITSAMKEINPNSQVIFDNTGTSTTSENPALLSEKTKSDIKSADLVIVFAGTDEADSHEGKDRADLGMPGNYGSMIYQVAALGNPNMVMVIQSVGPVNISYTQHYFPSILFSSYNGESQGTALANVLLGKKNPSGHLNFTWYKDATQLPDKSNYYLAPTGAMGSRGLGRTYMYFTGTPSYPFGYGLSYTQFKFSNITLSKSDITPNDSVMVSFDVTNTGNTSGETVAQLYVAFPRIKGAPLPIKKLEGFAKTEDLQPGQSQHITLTLTAANLALWNEKELKSMVYNGAYQIQLGYNSQDIASSNDVNIQGELTSQIEHVTLQPEQLVYPIGATVNLMDKNKWIESDIIKAREERHAVADRILEAVNNDGSFVDLSKVHIHYQSNNPKVAKVNDAGVVKAVGTGVATITATINGVSGSMVMVVK</sequence>
<dbReference type="InterPro" id="IPR017853">
    <property type="entry name" value="GH"/>
</dbReference>
<keyword evidence="4" id="KW-0732">Signal</keyword>
<evidence type="ECO:0000256" key="3">
    <source>
        <dbReference type="ARBA" id="ARBA00022670"/>
    </source>
</evidence>
<dbReference type="EMBL" id="JACHYB010000002">
    <property type="protein sequence ID" value="MBB3188101.1"/>
    <property type="molecule type" value="Genomic_DNA"/>
</dbReference>
<protein>
    <submittedName>
        <fullName evidence="8">Beta-glucosidase-like glycosyl hydrolase</fullName>
    </submittedName>
</protein>
<proteinExistence type="inferred from homology"/>
<dbReference type="GO" id="GO:0008234">
    <property type="term" value="F:cysteine-type peptidase activity"/>
    <property type="evidence" value="ECO:0007669"/>
    <property type="project" value="UniProtKB-KW"/>
</dbReference>
<dbReference type="GO" id="GO:0046556">
    <property type="term" value="F:alpha-L-arabinofuranosidase activity"/>
    <property type="evidence" value="ECO:0007669"/>
    <property type="project" value="TreeGrafter"/>
</dbReference>
<dbReference type="Gene3D" id="2.60.40.1080">
    <property type="match status" value="1"/>
</dbReference>
<evidence type="ECO:0000256" key="4">
    <source>
        <dbReference type="ARBA" id="ARBA00022729"/>
    </source>
</evidence>
<dbReference type="InterPro" id="IPR008964">
    <property type="entry name" value="Invasin/intimin_cell_adhesion"/>
</dbReference>
<dbReference type="RefSeq" id="WP_183413889.1">
    <property type="nucleotide sequence ID" value="NZ_JACHYB010000002.1"/>
</dbReference>
<dbReference type="InterPro" id="IPR002772">
    <property type="entry name" value="Glyco_hydro_3_C"/>
</dbReference>
<dbReference type="Pfam" id="PF14310">
    <property type="entry name" value="Fn3-like"/>
    <property type="match status" value="1"/>
</dbReference>
<dbReference type="Proteomes" id="UP000544222">
    <property type="component" value="Unassembled WGS sequence"/>
</dbReference>
<dbReference type="Pfam" id="PF01915">
    <property type="entry name" value="Glyco_hydro_3_C"/>
    <property type="match status" value="1"/>
</dbReference>
<keyword evidence="5 8" id="KW-0378">Hydrolase</keyword>
<dbReference type="Gene3D" id="2.60.40.10">
    <property type="entry name" value="Immunoglobulins"/>
    <property type="match status" value="1"/>
</dbReference>
<evidence type="ECO:0000256" key="2">
    <source>
        <dbReference type="ARBA" id="ARBA00006067"/>
    </source>
</evidence>
<dbReference type="PANTHER" id="PTHR42721">
    <property type="entry name" value="SUGAR HYDROLASE-RELATED"/>
    <property type="match status" value="1"/>
</dbReference>
<evidence type="ECO:0000313" key="9">
    <source>
        <dbReference type="Proteomes" id="UP000544222"/>
    </source>
</evidence>
<dbReference type="Gene3D" id="3.20.20.300">
    <property type="entry name" value="Glycoside hydrolase, family 3, N-terminal domain"/>
    <property type="match status" value="1"/>
</dbReference>
<comment type="similarity">
    <text evidence="2">Belongs to the peptidase C25 family.</text>
</comment>
<dbReference type="SUPFAM" id="SSF52279">
    <property type="entry name" value="Beta-D-glucan exohydrolase, C-terminal domain"/>
    <property type="match status" value="1"/>
</dbReference>
<dbReference type="GO" id="GO:0031222">
    <property type="term" value="P:arabinan catabolic process"/>
    <property type="evidence" value="ECO:0007669"/>
    <property type="project" value="TreeGrafter"/>
</dbReference>
<dbReference type="Gene3D" id="3.40.50.1700">
    <property type="entry name" value="Glycoside hydrolase family 3 C-terminal domain"/>
    <property type="match status" value="1"/>
</dbReference>
<evidence type="ECO:0000259" key="7">
    <source>
        <dbReference type="SMART" id="SM01217"/>
    </source>
</evidence>
<organism evidence="8 9">
    <name type="scientific">Microbacter margulisiae</name>
    <dbReference type="NCBI Taxonomy" id="1350067"/>
    <lineage>
        <taxon>Bacteria</taxon>
        <taxon>Pseudomonadati</taxon>
        <taxon>Bacteroidota</taxon>
        <taxon>Bacteroidia</taxon>
        <taxon>Bacteroidales</taxon>
        <taxon>Porphyromonadaceae</taxon>
        <taxon>Microbacter</taxon>
    </lineage>
</organism>
<keyword evidence="9" id="KW-1185">Reference proteome</keyword>
<evidence type="ECO:0000256" key="1">
    <source>
        <dbReference type="ARBA" id="ARBA00005336"/>
    </source>
</evidence>
<dbReference type="AlphaFoldDB" id="A0A7W5DSH6"/>
<keyword evidence="3" id="KW-0645">Protease</keyword>
<dbReference type="GO" id="GO:0045493">
    <property type="term" value="P:xylan catabolic process"/>
    <property type="evidence" value="ECO:0007669"/>
    <property type="project" value="InterPro"/>
</dbReference>
<evidence type="ECO:0000256" key="6">
    <source>
        <dbReference type="ARBA" id="ARBA00022807"/>
    </source>
</evidence>
<evidence type="ECO:0000313" key="8">
    <source>
        <dbReference type="EMBL" id="MBB3188101.1"/>
    </source>
</evidence>
<name>A0A7W5DSH6_9PORP</name>
<evidence type="ECO:0000256" key="5">
    <source>
        <dbReference type="ARBA" id="ARBA00022801"/>
    </source>
</evidence>
<comment type="similarity">
    <text evidence="1">Belongs to the glycosyl hydrolase 3 family.</text>
</comment>
<feature type="domain" description="Fibronectin type III-like" evidence="7">
    <location>
        <begin position="729"/>
        <end position="801"/>
    </location>
</feature>
<dbReference type="InterPro" id="IPR036881">
    <property type="entry name" value="Glyco_hydro_3_C_sf"/>
</dbReference>
<comment type="caution">
    <text evidence="8">The sequence shown here is derived from an EMBL/GenBank/DDBJ whole genome shotgun (WGS) entry which is preliminary data.</text>
</comment>
<dbReference type="InterPro" id="IPR044993">
    <property type="entry name" value="BXL"/>
</dbReference>
<dbReference type="InterPro" id="IPR036962">
    <property type="entry name" value="Glyco_hydro_3_N_sf"/>
</dbReference>
<dbReference type="InterPro" id="IPR013783">
    <property type="entry name" value="Ig-like_fold"/>
</dbReference>
<dbReference type="InterPro" id="IPR026891">
    <property type="entry name" value="Fn3-like"/>
</dbReference>
<dbReference type="PANTHER" id="PTHR42721:SF3">
    <property type="entry name" value="BETA-D-XYLOSIDASE 5-RELATED"/>
    <property type="match status" value="1"/>
</dbReference>
<reference evidence="8 9" key="1">
    <citation type="submission" date="2020-08" db="EMBL/GenBank/DDBJ databases">
        <title>Genomic Encyclopedia of Type Strains, Phase IV (KMG-IV): sequencing the most valuable type-strain genomes for metagenomic binning, comparative biology and taxonomic classification.</title>
        <authorList>
            <person name="Goeker M."/>
        </authorList>
    </citation>
    <scope>NUCLEOTIDE SEQUENCE [LARGE SCALE GENOMIC DNA]</scope>
    <source>
        <strain evidence="8 9">DSM 27471</strain>
    </source>
</reference>
<dbReference type="SMART" id="SM01217">
    <property type="entry name" value="Fn3_like"/>
    <property type="match status" value="1"/>
</dbReference>
<dbReference type="GO" id="GO:0009044">
    <property type="term" value="F:xylan 1,4-beta-xylosidase activity"/>
    <property type="evidence" value="ECO:0007669"/>
    <property type="project" value="InterPro"/>
</dbReference>
<keyword evidence="6" id="KW-0788">Thiol protease</keyword>
<gene>
    <name evidence="8" type="ORF">FHX64_002299</name>
</gene>
<dbReference type="Pfam" id="PF00933">
    <property type="entry name" value="Glyco_hydro_3"/>
    <property type="match status" value="1"/>
</dbReference>